<evidence type="ECO:0000256" key="1">
    <source>
        <dbReference type="ARBA" id="ARBA00038158"/>
    </source>
</evidence>
<proteinExistence type="inferred from homology"/>
<organism evidence="2 3">
    <name type="scientific">Apiospora hydei</name>
    <dbReference type="NCBI Taxonomy" id="1337664"/>
    <lineage>
        <taxon>Eukaryota</taxon>
        <taxon>Fungi</taxon>
        <taxon>Dikarya</taxon>
        <taxon>Ascomycota</taxon>
        <taxon>Pezizomycotina</taxon>
        <taxon>Sordariomycetes</taxon>
        <taxon>Xylariomycetidae</taxon>
        <taxon>Amphisphaeriales</taxon>
        <taxon>Apiosporaceae</taxon>
        <taxon>Apiospora</taxon>
    </lineage>
</organism>
<reference evidence="2 3" key="1">
    <citation type="submission" date="2023-01" db="EMBL/GenBank/DDBJ databases">
        <title>Analysis of 21 Apiospora genomes using comparative genomics revels a genus with tremendous synthesis potential of carbohydrate active enzymes and secondary metabolites.</title>
        <authorList>
            <person name="Sorensen T."/>
        </authorList>
    </citation>
    <scope>NUCLEOTIDE SEQUENCE [LARGE SCALE GENOMIC DNA]</scope>
    <source>
        <strain evidence="2 3">CBS 114990</strain>
    </source>
</reference>
<dbReference type="GO" id="GO:0008168">
    <property type="term" value="F:methyltransferase activity"/>
    <property type="evidence" value="ECO:0007669"/>
    <property type="project" value="UniProtKB-KW"/>
</dbReference>
<dbReference type="GO" id="GO:0032259">
    <property type="term" value="P:methylation"/>
    <property type="evidence" value="ECO:0007669"/>
    <property type="project" value="UniProtKB-KW"/>
</dbReference>
<dbReference type="CDD" id="cd02440">
    <property type="entry name" value="AdoMet_MTases"/>
    <property type="match status" value="1"/>
</dbReference>
<dbReference type="GeneID" id="92047072"/>
<keyword evidence="2" id="KW-0489">Methyltransferase</keyword>
<comment type="similarity">
    <text evidence="1">Belongs to the methyltransferase superfamily. LaeA methyltransferase family.</text>
</comment>
<dbReference type="EMBL" id="JAQQWN010000007">
    <property type="protein sequence ID" value="KAK8075034.1"/>
    <property type="molecule type" value="Genomic_DNA"/>
</dbReference>
<comment type="caution">
    <text evidence="2">The sequence shown here is derived from an EMBL/GenBank/DDBJ whole genome shotgun (WGS) entry which is preliminary data.</text>
</comment>
<gene>
    <name evidence="2" type="ORF">PG997_009697</name>
</gene>
<dbReference type="RefSeq" id="XP_066665974.1">
    <property type="nucleotide sequence ID" value="XM_066814012.1"/>
</dbReference>
<name>A0ABR1VYN9_9PEZI</name>
<keyword evidence="2" id="KW-0808">Transferase</keyword>
<protein>
    <submittedName>
        <fullName evidence="2">S-adenosyl-L-methionine-dependent methyltransferase</fullName>
    </submittedName>
</protein>
<dbReference type="InterPro" id="IPR029063">
    <property type="entry name" value="SAM-dependent_MTases_sf"/>
</dbReference>
<sequence length="356" mass="40028">MMDLDLDLDLDLDRDAEPGQTAYINDNDTDSAIAMGSSSKRYIEDRGRTSTYSMTSSVAERLEENGRTYHSYKDGKYLLPNDEAELNRLDLQHKMWEITLDGNLHLAPIGPSPQHVLDIATGSGIWAMDFGAALPLSAMPGRNPTDLGTADAYPSAVVIGTDLSPIQPEYVPQNCEFQIDDAEDEWVFSQPFDYIHGRACATCFKRPQEIFRKAFDALKPGGYFEMQDLNLQTSEDGSIEGTSLKMIQDEIHGALASVGMRWDNVPRYAAWMREIGFEDVAEVVLRWPSNPWWPADPKEKTLGTWFLGQIQTGLLESVTTRIFMTKLGWSKDQLDEFLGRAKRDLQDPKIKAYSPV</sequence>
<keyword evidence="3" id="KW-1185">Reference proteome</keyword>
<dbReference type="Gene3D" id="3.40.50.150">
    <property type="entry name" value="Vaccinia Virus protein VP39"/>
    <property type="match status" value="1"/>
</dbReference>
<dbReference type="PANTHER" id="PTHR43591">
    <property type="entry name" value="METHYLTRANSFERASE"/>
    <property type="match status" value="1"/>
</dbReference>
<accession>A0ABR1VYN9</accession>
<dbReference type="Proteomes" id="UP001433268">
    <property type="component" value="Unassembled WGS sequence"/>
</dbReference>
<evidence type="ECO:0000313" key="3">
    <source>
        <dbReference type="Proteomes" id="UP001433268"/>
    </source>
</evidence>
<dbReference type="Pfam" id="PF13489">
    <property type="entry name" value="Methyltransf_23"/>
    <property type="match status" value="1"/>
</dbReference>
<dbReference type="PANTHER" id="PTHR43591:SF102">
    <property type="entry name" value="S-ADENOSYL-L-METHIONINE-DEPENDENT METHYLTRANSFERASE"/>
    <property type="match status" value="1"/>
</dbReference>
<evidence type="ECO:0000313" key="2">
    <source>
        <dbReference type="EMBL" id="KAK8075034.1"/>
    </source>
</evidence>
<dbReference type="SUPFAM" id="SSF53335">
    <property type="entry name" value="S-adenosyl-L-methionine-dependent methyltransferases"/>
    <property type="match status" value="1"/>
</dbReference>